<keyword evidence="1" id="KW-0732">Signal</keyword>
<keyword evidence="3" id="KW-1185">Reference proteome</keyword>
<evidence type="ECO:0008006" key="4">
    <source>
        <dbReference type="Google" id="ProtNLM"/>
    </source>
</evidence>
<reference evidence="2 3" key="1">
    <citation type="submission" date="2016-04" db="EMBL/GenBank/DDBJ databases">
        <title>Draft genome sequence of freshwater magnetotactic bacteria Magnetospirillum marisnigri SP-1 and Magnetospirillum moscoviense BB-1.</title>
        <authorList>
            <person name="Koziaeva V."/>
            <person name="Dziuba M.V."/>
            <person name="Ivanov T.M."/>
            <person name="Kuznetsov B."/>
            <person name="Grouzdev D.S."/>
        </authorList>
    </citation>
    <scope>NUCLEOTIDE SEQUENCE [LARGE SCALE GENOMIC DNA]</scope>
    <source>
        <strain evidence="2 3">BB-1</strain>
    </source>
</reference>
<dbReference type="InterPro" id="IPR042245">
    <property type="entry name" value="Tgt2/MlaC_sf"/>
</dbReference>
<evidence type="ECO:0000313" key="3">
    <source>
        <dbReference type="Proteomes" id="UP000078543"/>
    </source>
</evidence>
<feature type="chain" id="PRO_5008092264" description="ABC transporter" evidence="1">
    <location>
        <begin position="25"/>
        <end position="210"/>
    </location>
</feature>
<dbReference type="EMBL" id="LWQU01000124">
    <property type="protein sequence ID" value="OAN53799.1"/>
    <property type="molecule type" value="Genomic_DNA"/>
</dbReference>
<dbReference type="PANTHER" id="PTHR36573:SF1">
    <property type="entry name" value="INTERMEMBRANE PHOSPHOLIPID TRANSPORT SYSTEM BINDING PROTEIN MLAC"/>
    <property type="match status" value="1"/>
</dbReference>
<dbReference type="Pfam" id="PF05494">
    <property type="entry name" value="MlaC"/>
    <property type="match status" value="1"/>
</dbReference>
<accession>A0A178MUH9</accession>
<dbReference type="InterPro" id="IPR008869">
    <property type="entry name" value="MlaC/ttg2D"/>
</dbReference>
<dbReference type="STRING" id="1437059.A6A05_09630"/>
<dbReference type="PANTHER" id="PTHR36573">
    <property type="entry name" value="INTERMEMBRANE PHOSPHOLIPID TRANSPORT SYSTEM BINDING PROTEIN MLAC"/>
    <property type="match status" value="1"/>
</dbReference>
<evidence type="ECO:0000256" key="1">
    <source>
        <dbReference type="SAM" id="SignalP"/>
    </source>
</evidence>
<protein>
    <recommendedName>
        <fullName evidence="4">ABC transporter</fullName>
    </recommendedName>
</protein>
<organism evidence="2 3">
    <name type="scientific">Magnetospirillum moscoviense</name>
    <dbReference type="NCBI Taxonomy" id="1437059"/>
    <lineage>
        <taxon>Bacteria</taxon>
        <taxon>Pseudomonadati</taxon>
        <taxon>Pseudomonadota</taxon>
        <taxon>Alphaproteobacteria</taxon>
        <taxon>Rhodospirillales</taxon>
        <taxon>Rhodospirillaceae</taxon>
        <taxon>Magnetospirillum</taxon>
    </lineage>
</organism>
<sequence length="210" mass="23312">MLSRRHLLAAIVSTFALVSSPASAFADPAAGDFITKLADTAMTTVAAKGLSDDERAKRFRTLFIDNFDLPEIGKLVLARHWSAPTTTDEQRTEFVRLFEEIQVLTWARRFKDYSGEKLEILAIEPGTTGDLQVESRIKREKLDPIMVGWRVRKAGAIYRVLDIKVEGASMAQTHRAEYSSVIQANGGTVDGLLAAMRKKITQLQAESKTN</sequence>
<dbReference type="RefSeq" id="WP_068498807.1">
    <property type="nucleotide sequence ID" value="NZ_LWQU01000124.1"/>
</dbReference>
<dbReference type="Gene3D" id="3.10.450.710">
    <property type="entry name" value="Tgt2/MlaC"/>
    <property type="match status" value="1"/>
</dbReference>
<proteinExistence type="predicted"/>
<dbReference type="OrthoDB" id="8099120at2"/>
<dbReference type="Proteomes" id="UP000078543">
    <property type="component" value="Unassembled WGS sequence"/>
</dbReference>
<feature type="signal peptide" evidence="1">
    <location>
        <begin position="1"/>
        <end position="24"/>
    </location>
</feature>
<dbReference type="AlphaFoldDB" id="A0A178MUH9"/>
<evidence type="ECO:0000313" key="2">
    <source>
        <dbReference type="EMBL" id="OAN53799.1"/>
    </source>
</evidence>
<comment type="caution">
    <text evidence="2">The sequence shown here is derived from an EMBL/GenBank/DDBJ whole genome shotgun (WGS) entry which is preliminary data.</text>
</comment>
<name>A0A178MUH9_9PROT</name>
<gene>
    <name evidence="2" type="ORF">A6A05_09630</name>
</gene>